<dbReference type="AlphaFoldDB" id="A0A1D3LBP7"/>
<dbReference type="InterPro" id="IPR006486">
    <property type="entry name" value="PYST_A"/>
</dbReference>
<feature type="compositionally biased region" description="Basic and acidic residues" evidence="1">
    <location>
        <begin position="48"/>
        <end position="63"/>
    </location>
</feature>
<organism evidence="3 4">
    <name type="scientific">Plasmodium chabaudi adami</name>
    <dbReference type="NCBI Taxonomy" id="5826"/>
    <lineage>
        <taxon>Eukaryota</taxon>
        <taxon>Sar</taxon>
        <taxon>Alveolata</taxon>
        <taxon>Apicomplexa</taxon>
        <taxon>Aconoidasida</taxon>
        <taxon>Haemosporida</taxon>
        <taxon>Plasmodiidae</taxon>
        <taxon>Plasmodium</taxon>
        <taxon>Plasmodium (Vinckeia)</taxon>
    </lineage>
</organism>
<proteinExistence type="predicted"/>
<evidence type="ECO:0000313" key="3">
    <source>
        <dbReference type="EMBL" id="SCL98826.1"/>
    </source>
</evidence>
<dbReference type="Gene3D" id="1.20.120.20">
    <property type="entry name" value="Apolipoprotein"/>
    <property type="match status" value="1"/>
</dbReference>
<dbReference type="SUPFAM" id="SSF58113">
    <property type="entry name" value="Apolipoprotein A-I"/>
    <property type="match status" value="1"/>
</dbReference>
<dbReference type="NCBIfam" id="TIGR01599">
    <property type="entry name" value="PYST-A"/>
    <property type="match status" value="1"/>
</dbReference>
<feature type="region of interest" description="Disordered" evidence="1">
    <location>
        <begin position="105"/>
        <end position="205"/>
    </location>
</feature>
<feature type="compositionally biased region" description="Polar residues" evidence="1">
    <location>
        <begin position="109"/>
        <end position="124"/>
    </location>
</feature>
<accession>A0A1D3LBP7</accession>
<evidence type="ECO:0000313" key="4">
    <source>
        <dbReference type="Proteomes" id="UP000195879"/>
    </source>
</evidence>
<gene>
    <name evidence="3" type="ORF">PCHDK_000559400</name>
</gene>
<feature type="signal peptide" evidence="2">
    <location>
        <begin position="1"/>
        <end position="25"/>
    </location>
</feature>
<name>A0A1D3LBP7_PLACE</name>
<evidence type="ECO:0000256" key="2">
    <source>
        <dbReference type="SAM" id="SignalP"/>
    </source>
</evidence>
<sequence length="485" mass="54913">MNKGYIKVVLALLSVTGYMQNIAYASEYDSSANSSNEECKQLLSPTPEEVKEQSDFTAEEVKEQLASILGEVKEQSDSTSEEVKDQLSPTLEEVKEQLDSILEEVKEPLSSTPEEVKEQLSSTPEEVKEQLASTPEEVKEQSDSTPKTVKQQLSSTPQKTKQVSFRSKTGKQQLSPTPKTDKQQSSSTPKTVKQQLPSAPNTVNQQLYPTLNTVKQQLSSALNKAKKQGYFIPITFEEKEKFNPVEYKHQLSLKSKEGKHAEYIMADALNVAKEHAKHTKDYKLYSKKYKGESLYFKSVNNAEIGMLEFTIPSASNYNDIVKMLWDPNGEKNFNRVFVKGSFSRVYNKKLAIIQQRYLGLVWDRYYNAVASKYQLSEDETAIVLTSSDMDDNNYDDTKYVNPLVKSANTFNPIIESDDDSDRNLTKMHVNLVAFFIKKEADGVKITHLCSMNYDFSSGDKQQRLRDLTASKMFSAVNLRDIVNKA</sequence>
<protein>
    <submittedName>
        <fullName evidence="3">Fam-a protein</fullName>
    </submittedName>
</protein>
<feature type="region of interest" description="Disordered" evidence="1">
    <location>
        <begin position="29"/>
        <end position="90"/>
    </location>
</feature>
<feature type="compositionally biased region" description="Polar residues" evidence="1">
    <location>
        <begin position="143"/>
        <end position="205"/>
    </location>
</feature>
<evidence type="ECO:0000256" key="1">
    <source>
        <dbReference type="SAM" id="MobiDB-lite"/>
    </source>
</evidence>
<dbReference type="SUPFAM" id="SSF55961">
    <property type="entry name" value="Bet v1-like"/>
    <property type="match status" value="1"/>
</dbReference>
<dbReference type="EMBL" id="FMIO01000567">
    <property type="protein sequence ID" value="SCL98826.1"/>
    <property type="molecule type" value="Genomic_DNA"/>
</dbReference>
<keyword evidence="2" id="KW-0732">Signal</keyword>
<reference evidence="3 4" key="1">
    <citation type="submission" date="2016-08" db="EMBL/GenBank/DDBJ databases">
        <authorList>
            <consortium name="Pathogen Informatics"/>
        </authorList>
    </citation>
    <scope>NUCLEOTIDE SEQUENCE [LARGE SCALE GENOMIC DNA]</scope>
    <source>
        <strain evidence="3 4">DK</strain>
    </source>
</reference>
<dbReference type="Proteomes" id="UP000195879">
    <property type="component" value="Unassembled WGS sequence"/>
</dbReference>
<feature type="chain" id="PRO_5008917558" evidence="2">
    <location>
        <begin position="26"/>
        <end position="485"/>
    </location>
</feature>
<feature type="compositionally biased region" description="Basic and acidic residues" evidence="1">
    <location>
        <begin position="71"/>
        <end position="85"/>
    </location>
</feature>